<dbReference type="Proteomes" id="UP000828390">
    <property type="component" value="Unassembled WGS sequence"/>
</dbReference>
<reference evidence="2" key="2">
    <citation type="submission" date="2020-11" db="EMBL/GenBank/DDBJ databases">
        <authorList>
            <person name="McCartney M.A."/>
            <person name="Auch B."/>
            <person name="Kono T."/>
            <person name="Mallez S."/>
            <person name="Becker A."/>
            <person name="Gohl D.M."/>
            <person name="Silverstein K.A.T."/>
            <person name="Koren S."/>
            <person name="Bechman K.B."/>
            <person name="Herman A."/>
            <person name="Abrahante J.E."/>
            <person name="Garbe J."/>
        </authorList>
    </citation>
    <scope>NUCLEOTIDE SEQUENCE</scope>
    <source>
        <strain evidence="2">Duluth1</strain>
        <tissue evidence="2">Whole animal</tissue>
    </source>
</reference>
<name>A0A9D4MKM3_DREPO</name>
<dbReference type="EMBL" id="JAIWYP010000001">
    <property type="protein sequence ID" value="KAH3878016.1"/>
    <property type="molecule type" value="Genomic_DNA"/>
</dbReference>
<organism evidence="2 3">
    <name type="scientific">Dreissena polymorpha</name>
    <name type="common">Zebra mussel</name>
    <name type="synonym">Mytilus polymorpha</name>
    <dbReference type="NCBI Taxonomy" id="45954"/>
    <lineage>
        <taxon>Eukaryota</taxon>
        <taxon>Metazoa</taxon>
        <taxon>Spiralia</taxon>
        <taxon>Lophotrochozoa</taxon>
        <taxon>Mollusca</taxon>
        <taxon>Bivalvia</taxon>
        <taxon>Autobranchia</taxon>
        <taxon>Heteroconchia</taxon>
        <taxon>Euheterodonta</taxon>
        <taxon>Imparidentia</taxon>
        <taxon>Neoheterodontei</taxon>
        <taxon>Myida</taxon>
        <taxon>Dreissenoidea</taxon>
        <taxon>Dreissenidae</taxon>
        <taxon>Dreissena</taxon>
    </lineage>
</organism>
<evidence type="ECO:0000313" key="3">
    <source>
        <dbReference type="Proteomes" id="UP000828390"/>
    </source>
</evidence>
<proteinExistence type="predicted"/>
<evidence type="ECO:0000313" key="2">
    <source>
        <dbReference type="EMBL" id="KAH3878016.1"/>
    </source>
</evidence>
<feature type="region of interest" description="Disordered" evidence="1">
    <location>
        <begin position="28"/>
        <end position="78"/>
    </location>
</feature>
<feature type="compositionally biased region" description="Basic and acidic residues" evidence="1">
    <location>
        <begin position="35"/>
        <end position="52"/>
    </location>
</feature>
<reference evidence="2" key="1">
    <citation type="journal article" date="2019" name="bioRxiv">
        <title>The Genome of the Zebra Mussel, Dreissena polymorpha: A Resource for Invasive Species Research.</title>
        <authorList>
            <person name="McCartney M.A."/>
            <person name="Auch B."/>
            <person name="Kono T."/>
            <person name="Mallez S."/>
            <person name="Zhang Y."/>
            <person name="Obille A."/>
            <person name="Becker A."/>
            <person name="Abrahante J.E."/>
            <person name="Garbe J."/>
            <person name="Badalamenti J.P."/>
            <person name="Herman A."/>
            <person name="Mangelson H."/>
            <person name="Liachko I."/>
            <person name="Sullivan S."/>
            <person name="Sone E.D."/>
            <person name="Koren S."/>
            <person name="Silverstein K.A.T."/>
            <person name="Beckman K.B."/>
            <person name="Gohl D.M."/>
        </authorList>
    </citation>
    <scope>NUCLEOTIDE SEQUENCE</scope>
    <source>
        <strain evidence="2">Duluth1</strain>
        <tissue evidence="2">Whole animal</tissue>
    </source>
</reference>
<protein>
    <submittedName>
        <fullName evidence="2">Uncharacterized protein</fullName>
    </submittedName>
</protein>
<dbReference type="AlphaFoldDB" id="A0A9D4MKM3"/>
<accession>A0A9D4MKM3</accession>
<gene>
    <name evidence="2" type="ORF">DPMN_001896</name>
</gene>
<evidence type="ECO:0000256" key="1">
    <source>
        <dbReference type="SAM" id="MobiDB-lite"/>
    </source>
</evidence>
<sequence length="78" mass="8745">MFSIIKIWKNSPSITTINLVLEFKRRRHTSANHYEGLDRKTKAADVNSERSPRGKQPAAKMMRADSSLQPGQANSSST</sequence>
<feature type="compositionally biased region" description="Polar residues" evidence="1">
    <location>
        <begin position="66"/>
        <end position="78"/>
    </location>
</feature>
<keyword evidence="3" id="KW-1185">Reference proteome</keyword>
<comment type="caution">
    <text evidence="2">The sequence shown here is derived from an EMBL/GenBank/DDBJ whole genome shotgun (WGS) entry which is preliminary data.</text>
</comment>